<evidence type="ECO:0000313" key="2">
    <source>
        <dbReference type="EMBL" id="MEQ2292445.1"/>
    </source>
</evidence>
<feature type="region of interest" description="Disordered" evidence="1">
    <location>
        <begin position="77"/>
        <end position="124"/>
    </location>
</feature>
<accession>A0ABV0YG77</accession>
<name>A0ABV0YG77_9TELE</name>
<proteinExistence type="predicted"/>
<reference evidence="2 3" key="1">
    <citation type="submission" date="2021-06" db="EMBL/GenBank/DDBJ databases">
        <authorList>
            <person name="Palmer J.M."/>
        </authorList>
    </citation>
    <scope>NUCLEOTIDE SEQUENCE [LARGE SCALE GENOMIC DNA]</scope>
    <source>
        <strain evidence="2 3">AS_MEX2019</strain>
        <tissue evidence="2">Muscle</tissue>
    </source>
</reference>
<sequence>MYDYKIDHQPLAQGGLIPGTLKKNLVLKHGVRHGHSMSRPKVQQTTKKDTWVQIREAILPDHNPPGSVRPLPTWALKSPGASPNLQMAPYQETTRRLGNLNRGSVHKQRQQSDPSLFQPDVGNGQIPCFLAKQREQQ</sequence>
<dbReference type="EMBL" id="JAHRIP010030333">
    <property type="protein sequence ID" value="MEQ2292445.1"/>
    <property type="molecule type" value="Genomic_DNA"/>
</dbReference>
<evidence type="ECO:0000313" key="3">
    <source>
        <dbReference type="Proteomes" id="UP001469553"/>
    </source>
</evidence>
<protein>
    <submittedName>
        <fullName evidence="2">Uncharacterized protein</fullName>
    </submittedName>
</protein>
<dbReference type="Proteomes" id="UP001469553">
    <property type="component" value="Unassembled WGS sequence"/>
</dbReference>
<comment type="caution">
    <text evidence="2">The sequence shown here is derived from an EMBL/GenBank/DDBJ whole genome shotgun (WGS) entry which is preliminary data.</text>
</comment>
<gene>
    <name evidence="2" type="ORF">AMECASPLE_023189</name>
</gene>
<organism evidence="2 3">
    <name type="scientific">Ameca splendens</name>
    <dbReference type="NCBI Taxonomy" id="208324"/>
    <lineage>
        <taxon>Eukaryota</taxon>
        <taxon>Metazoa</taxon>
        <taxon>Chordata</taxon>
        <taxon>Craniata</taxon>
        <taxon>Vertebrata</taxon>
        <taxon>Euteleostomi</taxon>
        <taxon>Actinopterygii</taxon>
        <taxon>Neopterygii</taxon>
        <taxon>Teleostei</taxon>
        <taxon>Neoteleostei</taxon>
        <taxon>Acanthomorphata</taxon>
        <taxon>Ovalentaria</taxon>
        <taxon>Atherinomorphae</taxon>
        <taxon>Cyprinodontiformes</taxon>
        <taxon>Goodeidae</taxon>
        <taxon>Ameca</taxon>
    </lineage>
</organism>
<evidence type="ECO:0000256" key="1">
    <source>
        <dbReference type="SAM" id="MobiDB-lite"/>
    </source>
</evidence>
<keyword evidence="3" id="KW-1185">Reference proteome</keyword>